<keyword evidence="2" id="KW-1185">Reference proteome</keyword>
<dbReference type="EMBL" id="UYRW01001216">
    <property type="protein sequence ID" value="VDK75349.1"/>
    <property type="molecule type" value="Genomic_DNA"/>
</dbReference>
<name>A0A182EA72_ONCOC</name>
<sequence length="82" mass="9164">MGTNTEAIAASSTTLTAAVGNDAEKLQWIVLNQVEGVQMREMFWDLSKDVDVDVLACSEAVKLLRTMTEVSIRFVDHCKRFE</sequence>
<dbReference type="WBParaSite" id="nOo.2.0.1.t04943-RA">
    <property type="protein sequence ID" value="nOo.2.0.1.t04943-RA"/>
    <property type="gene ID" value="nOo.2.0.1.g04943"/>
</dbReference>
<organism evidence="3">
    <name type="scientific">Onchocerca ochengi</name>
    <name type="common">Filarial nematode worm</name>
    <dbReference type="NCBI Taxonomy" id="42157"/>
    <lineage>
        <taxon>Eukaryota</taxon>
        <taxon>Metazoa</taxon>
        <taxon>Ecdysozoa</taxon>
        <taxon>Nematoda</taxon>
        <taxon>Chromadorea</taxon>
        <taxon>Rhabditida</taxon>
        <taxon>Spirurina</taxon>
        <taxon>Spiruromorpha</taxon>
        <taxon>Filarioidea</taxon>
        <taxon>Onchocercidae</taxon>
        <taxon>Onchocerca</taxon>
    </lineage>
</organism>
<reference evidence="3" key="1">
    <citation type="submission" date="2016-06" db="UniProtKB">
        <authorList>
            <consortium name="WormBaseParasite"/>
        </authorList>
    </citation>
    <scope>IDENTIFICATION</scope>
</reference>
<dbReference type="AlphaFoldDB" id="A0A182EA72"/>
<reference evidence="1 2" key="2">
    <citation type="submission" date="2018-08" db="EMBL/GenBank/DDBJ databases">
        <authorList>
            <person name="Laetsch R D."/>
            <person name="Stevens L."/>
            <person name="Kumar S."/>
            <person name="Blaxter L. M."/>
        </authorList>
    </citation>
    <scope>NUCLEOTIDE SEQUENCE [LARGE SCALE GENOMIC DNA]</scope>
</reference>
<dbReference type="Proteomes" id="UP000271087">
    <property type="component" value="Unassembled WGS sequence"/>
</dbReference>
<protein>
    <submittedName>
        <fullName evidence="3">DrsE domain-containing protein</fullName>
    </submittedName>
</protein>
<evidence type="ECO:0000313" key="3">
    <source>
        <dbReference type="WBParaSite" id="nOo.2.0.1.t04943-RA"/>
    </source>
</evidence>
<dbReference type="OrthoDB" id="10413445at2759"/>
<accession>A0A182EA72</accession>
<evidence type="ECO:0000313" key="2">
    <source>
        <dbReference type="Proteomes" id="UP000271087"/>
    </source>
</evidence>
<gene>
    <name evidence="1" type="ORF">NOO_LOCUS4943</name>
</gene>
<dbReference type="STRING" id="42157.A0A182EA72"/>
<evidence type="ECO:0000313" key="1">
    <source>
        <dbReference type="EMBL" id="VDK75349.1"/>
    </source>
</evidence>
<proteinExistence type="predicted"/>